<comment type="pathway">
    <text evidence="5">Carbohydrate metabolism; L-rhamnose metabolism.</text>
</comment>
<dbReference type="HAMAP" id="MF_01663">
    <property type="entry name" value="L_rham_rotase"/>
    <property type="match status" value="1"/>
</dbReference>
<comment type="subcellular location">
    <subcellularLocation>
        <location evidence="5">Cytoplasm</location>
    </subcellularLocation>
</comment>
<comment type="similarity">
    <text evidence="5">Belongs to the rhamnose mutarotase family.</text>
</comment>
<reference evidence="7" key="1">
    <citation type="submission" date="2024-06" db="EMBL/GenBank/DDBJ databases">
        <title>Caulobacter inopinatus, sp. nov.</title>
        <authorList>
            <person name="Donachie S.P."/>
        </authorList>
    </citation>
    <scope>NUCLEOTIDE SEQUENCE</scope>
    <source>
        <strain evidence="7">73W</strain>
    </source>
</reference>
<dbReference type="InterPro" id="IPR008000">
    <property type="entry name" value="Rham/fucose_mutarotase"/>
</dbReference>
<evidence type="ECO:0000313" key="7">
    <source>
        <dbReference type="EMBL" id="XDO98408.1"/>
    </source>
</evidence>
<keyword evidence="4 5" id="KW-0684">Rhamnose metabolism</keyword>
<feature type="binding site" evidence="5">
    <location>
        <position position="22"/>
    </location>
    <ligand>
        <name>substrate</name>
    </ligand>
</feature>
<dbReference type="GO" id="GO:0005737">
    <property type="term" value="C:cytoplasm"/>
    <property type="evidence" value="ECO:0007669"/>
    <property type="project" value="UniProtKB-SubCell"/>
</dbReference>
<evidence type="ECO:0000256" key="1">
    <source>
        <dbReference type="ARBA" id="ARBA00022490"/>
    </source>
</evidence>
<evidence type="ECO:0000256" key="4">
    <source>
        <dbReference type="ARBA" id="ARBA00023308"/>
    </source>
</evidence>
<dbReference type="RefSeq" id="WP_369062283.1">
    <property type="nucleotide sequence ID" value="NZ_CP158375.1"/>
</dbReference>
<feature type="active site" description="Proton donor" evidence="5">
    <location>
        <position position="26"/>
    </location>
</feature>
<keyword evidence="2 5" id="KW-0413">Isomerase</keyword>
<evidence type="ECO:0000256" key="3">
    <source>
        <dbReference type="ARBA" id="ARBA00023277"/>
    </source>
</evidence>
<gene>
    <name evidence="5 7" type="primary">rhaM</name>
    <name evidence="7" type="ORF">ABOZ73_08340</name>
</gene>
<dbReference type="EMBL" id="CP158375">
    <property type="protein sequence ID" value="XDO98408.1"/>
    <property type="molecule type" value="Genomic_DNA"/>
</dbReference>
<accession>A0AB39KYQ7</accession>
<sequence>MSQQTETVAFRMNLNPGHAAEYKRRHDDIWPELSSALIEAGVIDYQIFLDPLSGHLFAILTRRTDHTMGDLPRTEIMQRWWAMMADIMQAGADNVPVQVDLAPVFHLRR</sequence>
<dbReference type="AlphaFoldDB" id="A0AB39KYQ7"/>
<dbReference type="InterPro" id="IPR011008">
    <property type="entry name" value="Dimeric_a/b-barrel"/>
</dbReference>
<evidence type="ECO:0000256" key="2">
    <source>
        <dbReference type="ARBA" id="ARBA00023235"/>
    </source>
</evidence>
<dbReference type="EC" id="5.1.3.32" evidence="5 6"/>
<dbReference type="SUPFAM" id="SSF54909">
    <property type="entry name" value="Dimeric alpha+beta barrel"/>
    <property type="match status" value="1"/>
</dbReference>
<dbReference type="Pfam" id="PF05336">
    <property type="entry name" value="rhaM"/>
    <property type="match status" value="1"/>
</dbReference>
<evidence type="ECO:0000256" key="6">
    <source>
        <dbReference type="NCBIfam" id="TIGR02625"/>
    </source>
</evidence>
<dbReference type="NCBIfam" id="TIGR02625">
    <property type="entry name" value="YiiL_rotase"/>
    <property type="match status" value="1"/>
</dbReference>
<dbReference type="PANTHER" id="PTHR34389:SF2">
    <property type="entry name" value="L-RHAMNOSE MUTAROTASE"/>
    <property type="match status" value="1"/>
</dbReference>
<keyword evidence="1 5" id="KW-0963">Cytoplasm</keyword>
<dbReference type="PANTHER" id="PTHR34389">
    <property type="entry name" value="L-RHAMNOSE MUTAROTASE"/>
    <property type="match status" value="1"/>
</dbReference>
<dbReference type="Gene3D" id="3.30.70.100">
    <property type="match status" value="1"/>
</dbReference>
<comment type="function">
    <text evidence="5">Involved in the anomeric conversion of L-rhamnose.</text>
</comment>
<dbReference type="InterPro" id="IPR013448">
    <property type="entry name" value="L-rhamnose_mutarotase"/>
</dbReference>
<organism evidence="7">
    <name type="scientific">Caulobacter sp. 73W</name>
    <dbReference type="NCBI Taxonomy" id="3161137"/>
    <lineage>
        <taxon>Bacteria</taxon>
        <taxon>Pseudomonadati</taxon>
        <taxon>Pseudomonadota</taxon>
        <taxon>Alphaproteobacteria</taxon>
        <taxon>Caulobacterales</taxon>
        <taxon>Caulobacteraceae</taxon>
        <taxon>Caulobacter</taxon>
    </lineage>
</organism>
<comment type="catalytic activity">
    <reaction evidence="5">
        <text>alpha-L-rhamnose = beta-L-rhamnose</text>
        <dbReference type="Rhea" id="RHEA:25584"/>
        <dbReference type="ChEBI" id="CHEBI:27586"/>
        <dbReference type="ChEBI" id="CHEBI:27907"/>
        <dbReference type="EC" id="5.1.3.32"/>
    </reaction>
</comment>
<protein>
    <recommendedName>
        <fullName evidence="5 6">L-rhamnose mutarotase</fullName>
        <ecNumber evidence="5 6">5.1.3.32</ecNumber>
    </recommendedName>
    <alternativeName>
        <fullName evidence="5">Rhamnose 1-epimerase</fullName>
    </alternativeName>
    <alternativeName>
        <fullName evidence="5">Type-3 mutarotase</fullName>
    </alternativeName>
</protein>
<keyword evidence="3 5" id="KW-0119">Carbohydrate metabolism</keyword>
<proteinExistence type="inferred from homology"/>
<evidence type="ECO:0000256" key="5">
    <source>
        <dbReference type="HAMAP-Rule" id="MF_01663"/>
    </source>
</evidence>
<dbReference type="GO" id="GO:0062192">
    <property type="term" value="F:L-rhamnose mutarotase activity"/>
    <property type="evidence" value="ECO:0007669"/>
    <property type="project" value="UniProtKB-UniRule"/>
</dbReference>
<dbReference type="GO" id="GO:0019301">
    <property type="term" value="P:rhamnose catabolic process"/>
    <property type="evidence" value="ECO:0007669"/>
    <property type="project" value="UniProtKB-UniRule"/>
</dbReference>
<feature type="binding site" evidence="5">
    <location>
        <begin position="80"/>
        <end position="81"/>
    </location>
    <ligand>
        <name>substrate</name>
    </ligand>
</feature>
<feature type="binding site" evidence="5">
    <location>
        <position position="45"/>
    </location>
    <ligand>
        <name>substrate</name>
    </ligand>
</feature>
<comment type="subunit">
    <text evidence="5">Homodimer.</text>
</comment>
<name>A0AB39KYQ7_9CAUL</name>